<dbReference type="OrthoDB" id="269440at2"/>
<dbReference type="PANTHER" id="PTHR34655:SF2">
    <property type="entry name" value="PEROXIREDOXIN FAMILY PROTEIN"/>
    <property type="match status" value="1"/>
</dbReference>
<reference evidence="2" key="1">
    <citation type="submission" date="2017-02" db="EMBL/GenBank/DDBJ databases">
        <authorList>
            <person name="Varghese N."/>
            <person name="Submissions S."/>
        </authorList>
    </citation>
    <scope>NUCLEOTIDE SEQUENCE [LARGE SCALE GENOMIC DNA]</scope>
    <source>
        <strain evidence="2">ATCC 27094</strain>
    </source>
</reference>
<organism evidence="1 2">
    <name type="scientific">Enhydrobacter aerosaccus</name>
    <dbReference type="NCBI Taxonomy" id="225324"/>
    <lineage>
        <taxon>Bacteria</taxon>
        <taxon>Pseudomonadati</taxon>
        <taxon>Pseudomonadota</taxon>
        <taxon>Alphaproteobacteria</taxon>
        <taxon>Hyphomicrobiales</taxon>
        <taxon>Enhydrobacter</taxon>
    </lineage>
</organism>
<gene>
    <name evidence="1" type="ORF">SAMN02745126_03077</name>
</gene>
<dbReference type="AlphaFoldDB" id="A0A1T4Q957"/>
<dbReference type="RefSeq" id="WP_085935131.1">
    <property type="nucleotide sequence ID" value="NZ_FUWJ01000003.1"/>
</dbReference>
<sequence length="131" mass="14206">MKGPEGGLSLIVRSGDYESVHYALALASAALAINRPAILFFTLGGIRALLGPPATLDDWDRDELMRQRGIGDFETLLQACVELGARFIVCEMGLRALGIDRAQLRRDVPFTVAGIVTLLDETKPGMHLLTL</sequence>
<dbReference type="InterPro" id="IPR027396">
    <property type="entry name" value="DsrEFH-like"/>
</dbReference>
<protein>
    <submittedName>
        <fullName evidence="1">Peroxiredoxin family protein</fullName>
    </submittedName>
</protein>
<dbReference type="SUPFAM" id="SSF75169">
    <property type="entry name" value="DsrEFH-like"/>
    <property type="match status" value="1"/>
</dbReference>
<keyword evidence="2" id="KW-1185">Reference proteome</keyword>
<proteinExistence type="predicted"/>
<dbReference type="STRING" id="225324.SAMN02745126_03077"/>
<dbReference type="Gene3D" id="3.40.1260.10">
    <property type="entry name" value="DsrEFH-like"/>
    <property type="match status" value="2"/>
</dbReference>
<accession>A0A1T4Q957</accession>
<dbReference type="PANTHER" id="PTHR34655">
    <property type="entry name" value="CONSERVED WITHIN P. AEROPHILUM"/>
    <property type="match status" value="1"/>
</dbReference>
<evidence type="ECO:0000313" key="2">
    <source>
        <dbReference type="Proteomes" id="UP000190092"/>
    </source>
</evidence>
<evidence type="ECO:0000313" key="1">
    <source>
        <dbReference type="EMBL" id="SKA00292.1"/>
    </source>
</evidence>
<dbReference type="InterPro" id="IPR003787">
    <property type="entry name" value="Sulphur_relay_DsrE/F-like"/>
</dbReference>
<name>A0A1T4Q957_9HYPH</name>
<dbReference type="Proteomes" id="UP000190092">
    <property type="component" value="Unassembled WGS sequence"/>
</dbReference>
<dbReference type="EMBL" id="FUWJ01000003">
    <property type="protein sequence ID" value="SKA00292.1"/>
    <property type="molecule type" value="Genomic_DNA"/>
</dbReference>
<dbReference type="Pfam" id="PF02635">
    <property type="entry name" value="DsrE"/>
    <property type="match status" value="1"/>
</dbReference>